<evidence type="ECO:0000256" key="1">
    <source>
        <dbReference type="SAM" id="MobiDB-lite"/>
    </source>
</evidence>
<proteinExistence type="predicted"/>
<protein>
    <submittedName>
        <fullName evidence="2">Uncharacterized protein</fullName>
    </submittedName>
</protein>
<evidence type="ECO:0000313" key="3">
    <source>
        <dbReference type="Proteomes" id="UP000287651"/>
    </source>
</evidence>
<dbReference type="AlphaFoldDB" id="A0A426X910"/>
<comment type="caution">
    <text evidence="2">The sequence shown here is derived from an EMBL/GenBank/DDBJ whole genome shotgun (WGS) entry which is preliminary data.</text>
</comment>
<accession>A0A426X910</accession>
<feature type="compositionally biased region" description="Basic and acidic residues" evidence="1">
    <location>
        <begin position="19"/>
        <end position="32"/>
    </location>
</feature>
<name>A0A426X910_ENSVE</name>
<feature type="region of interest" description="Disordered" evidence="1">
    <location>
        <begin position="1"/>
        <end position="46"/>
    </location>
</feature>
<dbReference type="Proteomes" id="UP000287651">
    <property type="component" value="Unassembled WGS sequence"/>
</dbReference>
<gene>
    <name evidence="2" type="ORF">B296_00042331</name>
</gene>
<dbReference type="EMBL" id="AMZH03024301">
    <property type="protein sequence ID" value="RRT35928.1"/>
    <property type="molecule type" value="Genomic_DNA"/>
</dbReference>
<evidence type="ECO:0000313" key="2">
    <source>
        <dbReference type="EMBL" id="RRT35928.1"/>
    </source>
</evidence>
<reference evidence="2 3" key="1">
    <citation type="journal article" date="2014" name="Agronomy (Basel)">
        <title>A Draft Genome Sequence for Ensete ventricosum, the Drought-Tolerant Tree Against Hunger.</title>
        <authorList>
            <person name="Harrison J."/>
            <person name="Moore K.A."/>
            <person name="Paszkiewicz K."/>
            <person name="Jones T."/>
            <person name="Grant M."/>
            <person name="Ambacheew D."/>
            <person name="Muzemil S."/>
            <person name="Studholme D.J."/>
        </authorList>
    </citation>
    <scope>NUCLEOTIDE SEQUENCE [LARGE SCALE GENOMIC DNA]</scope>
</reference>
<sequence>MALDRGIPPDVEAPQPQVAEKEVLKSREKIGESSKGGSPFTPEIQSKPLPAIFRLPALEPYDDNGDLMEHIATFLTQMALYDTSEALMWNPRPPSIPGHPSIPDGAEAVKVLLVADRATTDGLARDATTGALVYGGRDANRWQAG</sequence>
<organism evidence="2 3">
    <name type="scientific">Ensete ventricosum</name>
    <name type="common">Abyssinian banana</name>
    <name type="synonym">Musa ensete</name>
    <dbReference type="NCBI Taxonomy" id="4639"/>
    <lineage>
        <taxon>Eukaryota</taxon>
        <taxon>Viridiplantae</taxon>
        <taxon>Streptophyta</taxon>
        <taxon>Embryophyta</taxon>
        <taxon>Tracheophyta</taxon>
        <taxon>Spermatophyta</taxon>
        <taxon>Magnoliopsida</taxon>
        <taxon>Liliopsida</taxon>
        <taxon>Zingiberales</taxon>
        <taxon>Musaceae</taxon>
        <taxon>Ensete</taxon>
    </lineage>
</organism>